<comment type="caution">
    <text evidence="3">The sequence shown here is derived from an EMBL/GenBank/DDBJ whole genome shotgun (WGS) entry which is preliminary data.</text>
</comment>
<reference evidence="3 4" key="1">
    <citation type="submission" date="2024-02" db="EMBL/GenBank/DDBJ databases">
        <title>De novo assembly and annotation of 12 fungi associated with fruit tree decline syndrome in Ontario, Canada.</title>
        <authorList>
            <person name="Sulman M."/>
            <person name="Ellouze W."/>
            <person name="Ilyukhin E."/>
        </authorList>
    </citation>
    <scope>NUCLEOTIDE SEQUENCE [LARGE SCALE GENOMIC DNA]</scope>
    <source>
        <strain evidence="3 4">M1-105</strain>
    </source>
</reference>
<feature type="region of interest" description="Disordered" evidence="1">
    <location>
        <begin position="221"/>
        <end position="248"/>
    </location>
</feature>
<gene>
    <name evidence="3" type="ORF">SLS56_006685</name>
</gene>
<evidence type="ECO:0000313" key="4">
    <source>
        <dbReference type="Proteomes" id="UP001521116"/>
    </source>
</evidence>
<keyword evidence="4" id="KW-1185">Reference proteome</keyword>
<proteinExistence type="predicted"/>
<dbReference type="Proteomes" id="UP001521116">
    <property type="component" value="Unassembled WGS sequence"/>
</dbReference>
<name>A0ABR3SQ00_9PEZI</name>
<protein>
    <submittedName>
        <fullName evidence="3">Uncharacterized protein</fullName>
    </submittedName>
</protein>
<accession>A0ABR3SQ00</accession>
<dbReference type="EMBL" id="JAJVDC020000079">
    <property type="protein sequence ID" value="KAL1626783.1"/>
    <property type="molecule type" value="Genomic_DNA"/>
</dbReference>
<evidence type="ECO:0000313" key="3">
    <source>
        <dbReference type="EMBL" id="KAL1626783.1"/>
    </source>
</evidence>
<feature type="chain" id="PRO_5045320132" evidence="2">
    <location>
        <begin position="17"/>
        <end position="269"/>
    </location>
</feature>
<sequence>MRCASIILAAAGTVAATGYSGVTGKLGDAAVITNNPAGAVYAATLPNREDTPVRGSVVASTVGGGEGVEFQVSISGLPAEGGPFLYHIHDQPVPESGNCTETLAHLDPYERGEDPVCDSTQPQTCQVGDNSGKHGKMQSPGHSQTYQDKYAALVPGIGAFFGNRSIVIHFANKTRITCANFQKVAEGAVGPGTAPYPTSTVSVVGTGTAVPYGNVSTPVGGIPGTPIATPPTTPVGTPSETTTPLPSSGAMRNTLSGAAAIAAFAAALL</sequence>
<feature type="compositionally biased region" description="Low complexity" evidence="1">
    <location>
        <begin position="234"/>
        <end position="248"/>
    </location>
</feature>
<keyword evidence="2" id="KW-0732">Signal</keyword>
<evidence type="ECO:0000256" key="1">
    <source>
        <dbReference type="SAM" id="MobiDB-lite"/>
    </source>
</evidence>
<organism evidence="3 4">
    <name type="scientific">Neofusicoccum ribis</name>
    <dbReference type="NCBI Taxonomy" id="45134"/>
    <lineage>
        <taxon>Eukaryota</taxon>
        <taxon>Fungi</taxon>
        <taxon>Dikarya</taxon>
        <taxon>Ascomycota</taxon>
        <taxon>Pezizomycotina</taxon>
        <taxon>Dothideomycetes</taxon>
        <taxon>Dothideomycetes incertae sedis</taxon>
        <taxon>Botryosphaeriales</taxon>
        <taxon>Botryosphaeriaceae</taxon>
        <taxon>Neofusicoccum</taxon>
    </lineage>
</organism>
<dbReference type="InterPro" id="IPR036423">
    <property type="entry name" value="SOD-like_Cu/Zn_dom_sf"/>
</dbReference>
<evidence type="ECO:0000256" key="2">
    <source>
        <dbReference type="SAM" id="SignalP"/>
    </source>
</evidence>
<dbReference type="SUPFAM" id="SSF49329">
    <property type="entry name" value="Cu,Zn superoxide dismutase-like"/>
    <property type="match status" value="1"/>
</dbReference>
<dbReference type="Gene3D" id="2.60.40.200">
    <property type="entry name" value="Superoxide dismutase, copper/zinc binding domain"/>
    <property type="match status" value="1"/>
</dbReference>
<feature type="signal peptide" evidence="2">
    <location>
        <begin position="1"/>
        <end position="16"/>
    </location>
</feature>